<dbReference type="InterPro" id="IPR028082">
    <property type="entry name" value="Peripla_BP_I"/>
</dbReference>
<evidence type="ECO:0000313" key="7">
    <source>
        <dbReference type="EMBL" id="KAL0436669.1"/>
    </source>
</evidence>
<evidence type="ECO:0000259" key="6">
    <source>
        <dbReference type="Pfam" id="PF01094"/>
    </source>
</evidence>
<evidence type="ECO:0000256" key="2">
    <source>
        <dbReference type="ARBA" id="ARBA00022692"/>
    </source>
</evidence>
<dbReference type="SUPFAM" id="SSF53822">
    <property type="entry name" value="Periplasmic binding protein-like I"/>
    <property type="match status" value="1"/>
</dbReference>
<dbReference type="GO" id="GO:0016020">
    <property type="term" value="C:membrane"/>
    <property type="evidence" value="ECO:0007669"/>
    <property type="project" value="UniProtKB-SubCell"/>
</dbReference>
<keyword evidence="7" id="KW-0675">Receptor</keyword>
<dbReference type="Gene3D" id="3.40.190.10">
    <property type="entry name" value="Periplasmic binding protein-like II"/>
    <property type="match status" value="1"/>
</dbReference>
<comment type="subcellular location">
    <subcellularLocation>
        <location evidence="1">Membrane</location>
    </subcellularLocation>
</comment>
<dbReference type="PANTHER" id="PTHR34836">
    <property type="entry name" value="OS06G0188250 PROTEIN"/>
    <property type="match status" value="1"/>
</dbReference>
<evidence type="ECO:0000259" key="5">
    <source>
        <dbReference type="Pfam" id="PF00497"/>
    </source>
</evidence>
<comment type="caution">
    <text evidence="7">The sequence shown here is derived from an EMBL/GenBank/DDBJ whole genome shotgun (WGS) entry which is preliminary data.</text>
</comment>
<sequence>MSPSLASQTLVNAKKLGMMIKGYAWIMTSKAMNSIDLHDTLICEAMEGVIGLRSLPIFHASTQSRGFTLRWRKEFRLYEPDMEIREVDVVGVQAYDAVWGLADAIERAEMKPSKKKVQVKVLDLGRLRVSNSGAALSSEISRSKFIGLGGEFRLMNRKLVRETYEIVNVMGKGGRLFWTSAFGFSKDLYDHHRHDHEFNESSSSTLDIIWPGLSLNAPTSRLVQMSGRKYRFLVPGKAIPEFVAVHYDQERNETTFDGFSIDVFRAAIARLPYDVSVEFITFVNGSYNDVVMEVYLQGYDGAVADITINANRSQYVDFSLPYTDLGVAVVAKSDVKDPWFFLRPLRPELWIISGCLFVLTGFVV</sequence>
<reference evidence="7" key="1">
    <citation type="submission" date="2020-06" db="EMBL/GenBank/DDBJ databases">
        <authorList>
            <person name="Li T."/>
            <person name="Hu X."/>
            <person name="Zhang T."/>
            <person name="Song X."/>
            <person name="Zhang H."/>
            <person name="Dai N."/>
            <person name="Sheng W."/>
            <person name="Hou X."/>
            <person name="Wei L."/>
        </authorList>
    </citation>
    <scope>NUCLEOTIDE SEQUENCE</scope>
    <source>
        <strain evidence="7">G02</strain>
        <tissue evidence="7">Leaf</tissue>
    </source>
</reference>
<keyword evidence="4" id="KW-0472">Membrane</keyword>
<dbReference type="InterPro" id="IPR001828">
    <property type="entry name" value="ANF_lig-bd_rcpt"/>
</dbReference>
<keyword evidence="3" id="KW-1133">Transmembrane helix</keyword>
<name>A0AAW2W4J7_SESRA</name>
<keyword evidence="2" id="KW-0812">Transmembrane</keyword>
<evidence type="ECO:0000256" key="3">
    <source>
        <dbReference type="ARBA" id="ARBA00022989"/>
    </source>
</evidence>
<dbReference type="EMBL" id="JACGWJ010000002">
    <property type="protein sequence ID" value="KAL0436669.1"/>
    <property type="molecule type" value="Genomic_DNA"/>
</dbReference>
<reference evidence="7" key="2">
    <citation type="journal article" date="2024" name="Plant">
        <title>Genomic evolution and insights into agronomic trait innovations of Sesamum species.</title>
        <authorList>
            <person name="Miao H."/>
            <person name="Wang L."/>
            <person name="Qu L."/>
            <person name="Liu H."/>
            <person name="Sun Y."/>
            <person name="Le M."/>
            <person name="Wang Q."/>
            <person name="Wei S."/>
            <person name="Zheng Y."/>
            <person name="Lin W."/>
            <person name="Duan Y."/>
            <person name="Cao H."/>
            <person name="Xiong S."/>
            <person name="Wang X."/>
            <person name="Wei L."/>
            <person name="Li C."/>
            <person name="Ma Q."/>
            <person name="Ju M."/>
            <person name="Zhao R."/>
            <person name="Li G."/>
            <person name="Mu C."/>
            <person name="Tian Q."/>
            <person name="Mei H."/>
            <person name="Zhang T."/>
            <person name="Gao T."/>
            <person name="Zhang H."/>
        </authorList>
    </citation>
    <scope>NUCLEOTIDE SEQUENCE</scope>
    <source>
        <strain evidence="7">G02</strain>
    </source>
</reference>
<proteinExistence type="predicted"/>
<dbReference type="AlphaFoldDB" id="A0AAW2W4J7"/>
<gene>
    <name evidence="7" type="ORF">Sradi_0374800</name>
</gene>
<dbReference type="InterPro" id="IPR001638">
    <property type="entry name" value="Solute-binding_3/MltF_N"/>
</dbReference>
<protein>
    <submittedName>
        <fullName evidence="7">Glutamate receptor 1.2</fullName>
    </submittedName>
</protein>
<feature type="domain" description="Receptor ligand binding region" evidence="6">
    <location>
        <begin position="1"/>
        <end position="170"/>
    </location>
</feature>
<dbReference type="Pfam" id="PF01094">
    <property type="entry name" value="ANF_receptor"/>
    <property type="match status" value="1"/>
</dbReference>
<dbReference type="Pfam" id="PF00497">
    <property type="entry name" value="SBP_bac_3"/>
    <property type="match status" value="1"/>
</dbReference>
<evidence type="ECO:0000256" key="4">
    <source>
        <dbReference type="ARBA" id="ARBA00023136"/>
    </source>
</evidence>
<dbReference type="PANTHER" id="PTHR34836:SF1">
    <property type="entry name" value="OS09G0428600 PROTEIN"/>
    <property type="match status" value="1"/>
</dbReference>
<dbReference type="InterPro" id="IPR015683">
    <property type="entry name" value="Ionotropic_Glu_rcpt"/>
</dbReference>
<evidence type="ECO:0000256" key="1">
    <source>
        <dbReference type="ARBA" id="ARBA00004370"/>
    </source>
</evidence>
<dbReference type="SUPFAM" id="SSF53850">
    <property type="entry name" value="Periplasmic binding protein-like II"/>
    <property type="match status" value="1"/>
</dbReference>
<dbReference type="Gene3D" id="3.40.50.2300">
    <property type="match status" value="1"/>
</dbReference>
<accession>A0AAW2W4J7</accession>
<organism evidence="7">
    <name type="scientific">Sesamum radiatum</name>
    <name type="common">Black benniseed</name>
    <dbReference type="NCBI Taxonomy" id="300843"/>
    <lineage>
        <taxon>Eukaryota</taxon>
        <taxon>Viridiplantae</taxon>
        <taxon>Streptophyta</taxon>
        <taxon>Embryophyta</taxon>
        <taxon>Tracheophyta</taxon>
        <taxon>Spermatophyta</taxon>
        <taxon>Magnoliopsida</taxon>
        <taxon>eudicotyledons</taxon>
        <taxon>Gunneridae</taxon>
        <taxon>Pentapetalae</taxon>
        <taxon>asterids</taxon>
        <taxon>lamiids</taxon>
        <taxon>Lamiales</taxon>
        <taxon>Pedaliaceae</taxon>
        <taxon>Sesamum</taxon>
    </lineage>
</organism>
<feature type="domain" description="Solute-binding protein family 3/N-terminal" evidence="5">
    <location>
        <begin position="252"/>
        <end position="336"/>
    </location>
</feature>